<dbReference type="GeneID" id="24805211"/>
<evidence type="ECO:0000256" key="1">
    <source>
        <dbReference type="ARBA" id="ARBA00009746"/>
    </source>
</evidence>
<dbReference type="OrthoDB" id="135514at2157"/>
<dbReference type="RefSeq" id="WP_048124603.1">
    <property type="nucleotide sequence ID" value="NZ_CP009515.1"/>
</dbReference>
<sequence>MNKISKVVVVFIVSLTFLVLMMQSQEVKVAGLLIQFENETTEPEVQAILENYNIPVNYTIDYNSNIGRGMYYIKVDEDKINELRKYENWTSVVELKKGNYNIIMLSEEFVPDESFLTMLDKNNLQLKKAFVCYIHFGDGPQNWVVGTNCVLEKDAIRIKNELEINEKVLIVGLDDIEG</sequence>
<dbReference type="Proteomes" id="UP000033072">
    <property type="component" value="Chromosome"/>
</dbReference>
<comment type="similarity">
    <text evidence="1">Belongs to the UPF0228 family.</text>
</comment>
<keyword evidence="3" id="KW-1185">Reference proteome</keyword>
<dbReference type="KEGG" id="mls:MSLAZ_0526"/>
<dbReference type="EMBL" id="CP009515">
    <property type="protein sequence ID" value="AKB73787.1"/>
    <property type="molecule type" value="Genomic_DNA"/>
</dbReference>
<dbReference type="InterPro" id="IPR008887">
    <property type="entry name" value="UPF0228"/>
</dbReference>
<accession>A0A0E3S3U9</accession>
<dbReference type="STRING" id="1434111.MSLAZ_0526"/>
<dbReference type="Pfam" id="PF05727">
    <property type="entry name" value="UPF0228"/>
    <property type="match status" value="1"/>
</dbReference>
<dbReference type="AlphaFoldDB" id="A0A0E3S3U9"/>
<dbReference type="PATRIC" id="fig|1434111.4.peg.658"/>
<evidence type="ECO:0000313" key="2">
    <source>
        <dbReference type="EMBL" id="AKB73787.1"/>
    </source>
</evidence>
<organism evidence="2 3">
    <name type="scientific">Methanosarcina lacustris Z-7289</name>
    <dbReference type="NCBI Taxonomy" id="1434111"/>
    <lineage>
        <taxon>Archaea</taxon>
        <taxon>Methanobacteriati</taxon>
        <taxon>Methanobacteriota</taxon>
        <taxon>Stenosarchaea group</taxon>
        <taxon>Methanomicrobia</taxon>
        <taxon>Methanosarcinales</taxon>
        <taxon>Methanosarcinaceae</taxon>
        <taxon>Methanosarcina</taxon>
    </lineage>
</organism>
<dbReference type="HOGENOM" id="CLU_106567_0_0_2"/>
<gene>
    <name evidence="2" type="ORF">MSLAZ_0526</name>
</gene>
<evidence type="ECO:0000313" key="3">
    <source>
        <dbReference type="Proteomes" id="UP000033072"/>
    </source>
</evidence>
<name>A0A0E3S3U9_9EURY</name>
<reference evidence="2 3" key="1">
    <citation type="submission" date="2014-07" db="EMBL/GenBank/DDBJ databases">
        <title>Methanogenic archaea and the global carbon cycle.</title>
        <authorList>
            <person name="Henriksen J.R."/>
            <person name="Luke J."/>
            <person name="Reinhart S."/>
            <person name="Benedict M.N."/>
            <person name="Youngblut N.D."/>
            <person name="Metcalf M.E."/>
            <person name="Whitaker R.J."/>
            <person name="Metcalf W.W."/>
        </authorList>
    </citation>
    <scope>NUCLEOTIDE SEQUENCE [LARGE SCALE GENOMIC DNA]</scope>
    <source>
        <strain evidence="2 3">Z-7289</strain>
    </source>
</reference>
<protein>
    <submittedName>
        <fullName evidence="2">Uncharacterized protein</fullName>
    </submittedName>
</protein>
<proteinExistence type="inferred from homology"/>